<sequence>MTINLGVKPVLTLFAAIWFGAPACALDLPASAILTASKTDTNSISFPVSAVQNGTTQFDAVQGQITTRAYKIAGSSLTSFQAIEPLKAQLQADGFTIAFACADTVCGGYDFRYMLDLVSPPNMFVDLGDFQYVLAQHGDGRRVSIVTSRAGQSAFVQLTTVSPNADTDDQAPRASIPWSQINPSADLPLIEQLTTLGHAALEDLAFETGSARLGVGPFASLAAIAVYLRDRPDVRVVLVGHTDNVGGLSGNVALSKERAASVRMRLIDRHGVPAEQLGAQGVGYLAPRISNANKDGRSVNRRVEAILAPTQ</sequence>
<dbReference type="PANTHER" id="PTHR30329">
    <property type="entry name" value="STATOR ELEMENT OF FLAGELLAR MOTOR COMPLEX"/>
    <property type="match status" value="1"/>
</dbReference>
<dbReference type="STRING" id="1397108.IMCC12053_1603"/>
<dbReference type="Pfam" id="PF00691">
    <property type="entry name" value="OmpA"/>
    <property type="match status" value="1"/>
</dbReference>
<feature type="signal peptide" evidence="2">
    <location>
        <begin position="1"/>
        <end position="25"/>
    </location>
</feature>
<dbReference type="AlphaFoldDB" id="A0A0P0AA10"/>
<dbReference type="RefSeq" id="WP_062217641.1">
    <property type="nucleotide sequence ID" value="NZ_CP012023.1"/>
</dbReference>
<name>A0A0P0AA10_9RHOB</name>
<keyword evidence="5" id="KW-1185">Reference proteome</keyword>
<dbReference type="CDD" id="cd07185">
    <property type="entry name" value="OmpA_C-like"/>
    <property type="match status" value="1"/>
</dbReference>
<dbReference type="KEGG" id="cmar:IMCC12053_1603"/>
<protein>
    <submittedName>
        <fullName evidence="4">Outer membrane protein assembly factor YaeT</fullName>
    </submittedName>
</protein>
<dbReference type="EMBL" id="CP012023">
    <property type="protein sequence ID" value="ALI55550.1"/>
    <property type="molecule type" value="Genomic_DNA"/>
</dbReference>
<dbReference type="Gene3D" id="3.30.1330.60">
    <property type="entry name" value="OmpA-like domain"/>
    <property type="match status" value="1"/>
</dbReference>
<evidence type="ECO:0000313" key="4">
    <source>
        <dbReference type="EMBL" id="ALI55550.1"/>
    </source>
</evidence>
<evidence type="ECO:0000313" key="5">
    <source>
        <dbReference type="Proteomes" id="UP000064920"/>
    </source>
</evidence>
<feature type="chain" id="PRO_5006042244" evidence="2">
    <location>
        <begin position="26"/>
        <end position="311"/>
    </location>
</feature>
<reference evidence="4 5" key="1">
    <citation type="submission" date="2015-05" db="EMBL/GenBank/DDBJ databases">
        <authorList>
            <person name="Wang D.B."/>
            <person name="Wang M."/>
        </authorList>
    </citation>
    <scope>NUCLEOTIDE SEQUENCE [LARGE SCALE GENOMIC DNA]</scope>
    <source>
        <strain evidence="4 5">IMCC 12053</strain>
    </source>
</reference>
<evidence type="ECO:0000259" key="3">
    <source>
        <dbReference type="PROSITE" id="PS51123"/>
    </source>
</evidence>
<dbReference type="PROSITE" id="PS51123">
    <property type="entry name" value="OMPA_2"/>
    <property type="match status" value="1"/>
</dbReference>
<gene>
    <name evidence="4" type="ORF">IMCC12053_1603</name>
</gene>
<dbReference type="GO" id="GO:0016020">
    <property type="term" value="C:membrane"/>
    <property type="evidence" value="ECO:0007669"/>
    <property type="project" value="UniProtKB-UniRule"/>
</dbReference>
<proteinExistence type="predicted"/>
<dbReference type="PATRIC" id="fig|1397108.4.peg.1637"/>
<evidence type="ECO:0000256" key="2">
    <source>
        <dbReference type="SAM" id="SignalP"/>
    </source>
</evidence>
<dbReference type="InterPro" id="IPR036737">
    <property type="entry name" value="OmpA-like_sf"/>
</dbReference>
<organism evidence="4 5">
    <name type="scientific">Celeribacter marinus</name>
    <dbReference type="NCBI Taxonomy" id="1397108"/>
    <lineage>
        <taxon>Bacteria</taxon>
        <taxon>Pseudomonadati</taxon>
        <taxon>Pseudomonadota</taxon>
        <taxon>Alphaproteobacteria</taxon>
        <taxon>Rhodobacterales</taxon>
        <taxon>Roseobacteraceae</taxon>
        <taxon>Celeribacter</taxon>
    </lineage>
</organism>
<evidence type="ECO:0000256" key="1">
    <source>
        <dbReference type="PROSITE-ProRule" id="PRU00473"/>
    </source>
</evidence>
<feature type="domain" description="OmpA-like" evidence="3">
    <location>
        <begin position="193"/>
        <end position="311"/>
    </location>
</feature>
<keyword evidence="1" id="KW-0472">Membrane</keyword>
<dbReference type="InterPro" id="IPR050330">
    <property type="entry name" value="Bact_OuterMem_StrucFunc"/>
</dbReference>
<dbReference type="InterPro" id="IPR006665">
    <property type="entry name" value="OmpA-like"/>
</dbReference>
<dbReference type="OrthoDB" id="9792021at2"/>
<dbReference type="SUPFAM" id="SSF103088">
    <property type="entry name" value="OmpA-like"/>
    <property type="match status" value="1"/>
</dbReference>
<dbReference type="Proteomes" id="UP000064920">
    <property type="component" value="Chromosome"/>
</dbReference>
<accession>A0A0P0AA10</accession>
<dbReference type="PANTHER" id="PTHR30329:SF21">
    <property type="entry name" value="LIPOPROTEIN YIAD-RELATED"/>
    <property type="match status" value="1"/>
</dbReference>
<keyword evidence="2" id="KW-0732">Signal</keyword>